<comment type="caution">
    <text evidence="11">The sequence shown here is derived from an EMBL/GenBank/DDBJ whole genome shotgun (WGS) entry which is preliminary data.</text>
</comment>
<dbReference type="PANTHER" id="PTHR42753:SF2">
    <property type="entry name" value="PROLINE--TRNA LIGASE"/>
    <property type="match status" value="1"/>
</dbReference>
<evidence type="ECO:0000313" key="12">
    <source>
        <dbReference type="Proteomes" id="UP000704960"/>
    </source>
</evidence>
<dbReference type="InterPro" id="IPR044140">
    <property type="entry name" value="ProRS_anticodon_short"/>
</dbReference>
<feature type="domain" description="Aminoacyl-transfer RNA synthetases class-II family profile" evidence="10">
    <location>
        <begin position="38"/>
        <end position="317"/>
    </location>
</feature>
<dbReference type="GO" id="GO:0005524">
    <property type="term" value="F:ATP binding"/>
    <property type="evidence" value="ECO:0007669"/>
    <property type="project" value="UniProtKB-KW"/>
</dbReference>
<keyword evidence="6" id="KW-0648">Protein biosynthesis</keyword>
<evidence type="ECO:0000256" key="9">
    <source>
        <dbReference type="ARBA" id="ARBA00047671"/>
    </source>
</evidence>
<gene>
    <name evidence="11" type="ORF">HY474_01090</name>
</gene>
<dbReference type="CDD" id="cd00861">
    <property type="entry name" value="ProRS_anticodon_short"/>
    <property type="match status" value="1"/>
</dbReference>
<sequence>MRQSSLFGKTFREDPKDEVSINARLLERGGFVYKTMAGAYDYLPLGYRVLEKINKVIREEMNAIGGQELLLTALQPKDRWMRSGRWETLSEIMYQFKDHSGREVGLAATHEEPMAEIATRSIFSYKDLPLFVYQIQTKFRDEPRAKSGLIRGREFLMKDLYSFHRDERDLDRFYAKADRAYQKIFRRLGLKFFVTEASGGTFTKQFTHEYQVLSEAGEDHILYCERCRYAQNQEITTMRIGTKCPKCAKGEIGAGKSIEIGNIFKLGTKFSVAFGLTYADEQGMRHPVIMGSYGIGPGRLMATIVEVSHDERGIIWPEAVAPYWVHLVEVKSEKGKVKGAAEALYKKLLAADVETLYDDRDDKSAGEKFADADLIGIPWRVVVSERTLRERGVEVKRRSEARAKTVSVKEAEKLIRRSKKPD</sequence>
<name>A0A933DRI9_9BACT</name>
<keyword evidence="7" id="KW-0030">Aminoacyl-tRNA synthetase</keyword>
<dbReference type="GO" id="GO:0005829">
    <property type="term" value="C:cytosol"/>
    <property type="evidence" value="ECO:0007669"/>
    <property type="project" value="TreeGrafter"/>
</dbReference>
<keyword evidence="4" id="KW-0547">Nucleotide-binding</keyword>
<dbReference type="InterPro" id="IPR004154">
    <property type="entry name" value="Anticodon-bd"/>
</dbReference>
<evidence type="ECO:0000256" key="3">
    <source>
        <dbReference type="ARBA" id="ARBA00022598"/>
    </source>
</evidence>
<dbReference type="InterPro" id="IPR036621">
    <property type="entry name" value="Anticodon-bd_dom_sf"/>
</dbReference>
<dbReference type="AlphaFoldDB" id="A0A933DRI9"/>
<dbReference type="Pfam" id="PF03129">
    <property type="entry name" value="HGTP_anticodon"/>
    <property type="match status" value="1"/>
</dbReference>
<evidence type="ECO:0000256" key="1">
    <source>
        <dbReference type="ARBA" id="ARBA00012831"/>
    </source>
</evidence>
<dbReference type="GO" id="GO:0004827">
    <property type="term" value="F:proline-tRNA ligase activity"/>
    <property type="evidence" value="ECO:0007669"/>
    <property type="project" value="UniProtKB-EC"/>
</dbReference>
<dbReference type="EMBL" id="JACQMJ010000005">
    <property type="protein sequence ID" value="MBI4132205.1"/>
    <property type="molecule type" value="Genomic_DNA"/>
</dbReference>
<dbReference type="InterPro" id="IPR002314">
    <property type="entry name" value="aa-tRNA-synt_IIb"/>
</dbReference>
<dbReference type="InterPro" id="IPR050062">
    <property type="entry name" value="Pro-tRNA_synthetase"/>
</dbReference>
<dbReference type="SUPFAM" id="SSF52954">
    <property type="entry name" value="Class II aaRS ABD-related"/>
    <property type="match status" value="1"/>
</dbReference>
<dbReference type="InterPro" id="IPR045864">
    <property type="entry name" value="aa-tRNA-synth_II/BPL/LPL"/>
</dbReference>
<dbReference type="PRINTS" id="PR01046">
    <property type="entry name" value="TRNASYNTHPRO"/>
</dbReference>
<dbReference type="InterPro" id="IPR002316">
    <property type="entry name" value="Pro-tRNA-ligase_IIa"/>
</dbReference>
<protein>
    <recommendedName>
        <fullName evidence="2">Proline--tRNA ligase</fullName>
        <ecNumber evidence="1">6.1.1.15</ecNumber>
    </recommendedName>
    <alternativeName>
        <fullName evidence="8">Prolyl-tRNA synthetase</fullName>
    </alternativeName>
</protein>
<dbReference type="PANTHER" id="PTHR42753">
    <property type="entry name" value="MITOCHONDRIAL RIBOSOME PROTEIN L39/PROLYL-TRNA LIGASE FAMILY MEMBER"/>
    <property type="match status" value="1"/>
</dbReference>
<dbReference type="Gene3D" id="3.30.930.10">
    <property type="entry name" value="Bira Bifunctional Protein, Domain 2"/>
    <property type="match status" value="1"/>
</dbReference>
<dbReference type="Gene3D" id="3.40.50.800">
    <property type="entry name" value="Anticodon-binding domain"/>
    <property type="match status" value="1"/>
</dbReference>
<dbReference type="PROSITE" id="PS50862">
    <property type="entry name" value="AA_TRNA_LIGASE_II"/>
    <property type="match status" value="1"/>
</dbReference>
<dbReference type="GO" id="GO:0006433">
    <property type="term" value="P:prolyl-tRNA aminoacylation"/>
    <property type="evidence" value="ECO:0007669"/>
    <property type="project" value="InterPro"/>
</dbReference>
<evidence type="ECO:0000256" key="8">
    <source>
        <dbReference type="ARBA" id="ARBA00029731"/>
    </source>
</evidence>
<dbReference type="Proteomes" id="UP000704960">
    <property type="component" value="Unassembled WGS sequence"/>
</dbReference>
<evidence type="ECO:0000259" key="10">
    <source>
        <dbReference type="PROSITE" id="PS50862"/>
    </source>
</evidence>
<keyword evidence="3" id="KW-0436">Ligase</keyword>
<organism evidence="11 12">
    <name type="scientific">Candidatus Sungiibacteriota bacterium</name>
    <dbReference type="NCBI Taxonomy" id="2750080"/>
    <lineage>
        <taxon>Bacteria</taxon>
        <taxon>Candidatus Sungiibacteriota</taxon>
    </lineage>
</organism>
<dbReference type="EC" id="6.1.1.15" evidence="1"/>
<keyword evidence="5" id="KW-0067">ATP-binding</keyword>
<evidence type="ECO:0000256" key="4">
    <source>
        <dbReference type="ARBA" id="ARBA00022741"/>
    </source>
</evidence>
<evidence type="ECO:0000256" key="2">
    <source>
        <dbReference type="ARBA" id="ARBA00019110"/>
    </source>
</evidence>
<proteinExistence type="predicted"/>
<comment type="catalytic activity">
    <reaction evidence="9">
        <text>tRNA(Pro) + L-proline + ATP = L-prolyl-tRNA(Pro) + AMP + diphosphate</text>
        <dbReference type="Rhea" id="RHEA:14305"/>
        <dbReference type="Rhea" id="RHEA-COMP:9700"/>
        <dbReference type="Rhea" id="RHEA-COMP:9702"/>
        <dbReference type="ChEBI" id="CHEBI:30616"/>
        <dbReference type="ChEBI" id="CHEBI:33019"/>
        <dbReference type="ChEBI" id="CHEBI:60039"/>
        <dbReference type="ChEBI" id="CHEBI:78442"/>
        <dbReference type="ChEBI" id="CHEBI:78532"/>
        <dbReference type="ChEBI" id="CHEBI:456215"/>
        <dbReference type="EC" id="6.1.1.15"/>
    </reaction>
</comment>
<accession>A0A933DRI9</accession>
<dbReference type="Pfam" id="PF00587">
    <property type="entry name" value="tRNA-synt_2b"/>
    <property type="match status" value="1"/>
</dbReference>
<evidence type="ECO:0000256" key="7">
    <source>
        <dbReference type="ARBA" id="ARBA00023146"/>
    </source>
</evidence>
<dbReference type="InterPro" id="IPR006195">
    <property type="entry name" value="aa-tRNA-synth_II"/>
</dbReference>
<evidence type="ECO:0000256" key="6">
    <source>
        <dbReference type="ARBA" id="ARBA00022917"/>
    </source>
</evidence>
<dbReference type="SUPFAM" id="SSF55681">
    <property type="entry name" value="Class II aaRS and biotin synthetases"/>
    <property type="match status" value="1"/>
</dbReference>
<evidence type="ECO:0000256" key="5">
    <source>
        <dbReference type="ARBA" id="ARBA00022840"/>
    </source>
</evidence>
<evidence type="ECO:0000313" key="11">
    <source>
        <dbReference type="EMBL" id="MBI4132205.1"/>
    </source>
</evidence>
<reference evidence="11" key="1">
    <citation type="submission" date="2020-07" db="EMBL/GenBank/DDBJ databases">
        <title>Huge and variable diversity of episymbiotic CPR bacteria and DPANN archaea in groundwater ecosystems.</title>
        <authorList>
            <person name="He C.Y."/>
            <person name="Keren R."/>
            <person name="Whittaker M."/>
            <person name="Farag I.F."/>
            <person name="Doudna J."/>
            <person name="Cate J.H.D."/>
            <person name="Banfield J.F."/>
        </authorList>
    </citation>
    <scope>NUCLEOTIDE SEQUENCE</scope>
    <source>
        <strain evidence="11">NC_groundwater_1226_Ag_S-0.1um_59_124</strain>
    </source>
</reference>